<feature type="signal peptide" evidence="1">
    <location>
        <begin position="1"/>
        <end position="27"/>
    </location>
</feature>
<comment type="caution">
    <text evidence="3">The sequence shown here is derived from an EMBL/GenBank/DDBJ whole genome shotgun (WGS) entry which is preliminary data.</text>
</comment>
<evidence type="ECO:0000313" key="4">
    <source>
        <dbReference type="Proteomes" id="UP000644693"/>
    </source>
</evidence>
<dbReference type="Proteomes" id="UP000644693">
    <property type="component" value="Unassembled WGS sequence"/>
</dbReference>
<keyword evidence="1" id="KW-0732">Signal</keyword>
<dbReference type="EMBL" id="BMYM01000001">
    <property type="protein sequence ID" value="GHD32516.1"/>
    <property type="molecule type" value="Genomic_DNA"/>
</dbReference>
<evidence type="ECO:0000259" key="2">
    <source>
        <dbReference type="Pfam" id="PF12713"/>
    </source>
</evidence>
<protein>
    <recommendedName>
        <fullName evidence="2">DUF3806 domain-containing protein</fullName>
    </recommendedName>
</protein>
<evidence type="ECO:0000256" key="1">
    <source>
        <dbReference type="SAM" id="SignalP"/>
    </source>
</evidence>
<evidence type="ECO:0000313" key="3">
    <source>
        <dbReference type="EMBL" id="GHD32516.1"/>
    </source>
</evidence>
<dbReference type="RefSeq" id="WP_189477093.1">
    <property type="nucleotide sequence ID" value="NZ_BMYM01000001.1"/>
</dbReference>
<keyword evidence="4" id="KW-1185">Reference proteome</keyword>
<organism evidence="3 4">
    <name type="scientific">Parahalioglobus pacificus</name>
    <dbReference type="NCBI Taxonomy" id="930806"/>
    <lineage>
        <taxon>Bacteria</taxon>
        <taxon>Pseudomonadati</taxon>
        <taxon>Pseudomonadota</taxon>
        <taxon>Gammaproteobacteria</taxon>
        <taxon>Cellvibrionales</taxon>
        <taxon>Halieaceae</taxon>
        <taxon>Parahalioglobus</taxon>
    </lineage>
</organism>
<feature type="domain" description="DUF3806" evidence="2">
    <location>
        <begin position="70"/>
        <end position="154"/>
    </location>
</feature>
<reference evidence="3" key="1">
    <citation type="journal article" date="2014" name="Int. J. Syst. Evol. Microbiol.">
        <title>Complete genome sequence of Corynebacterium casei LMG S-19264T (=DSM 44701T), isolated from a smear-ripened cheese.</title>
        <authorList>
            <consortium name="US DOE Joint Genome Institute (JGI-PGF)"/>
            <person name="Walter F."/>
            <person name="Albersmeier A."/>
            <person name="Kalinowski J."/>
            <person name="Ruckert C."/>
        </authorList>
    </citation>
    <scope>NUCLEOTIDE SEQUENCE</scope>
    <source>
        <strain evidence="3">KCTC 23430</strain>
    </source>
</reference>
<proteinExistence type="predicted"/>
<feature type="chain" id="PRO_5037320195" description="DUF3806 domain-containing protein" evidence="1">
    <location>
        <begin position="28"/>
        <end position="171"/>
    </location>
</feature>
<gene>
    <name evidence="3" type="ORF">GCM10007053_16910</name>
</gene>
<dbReference type="InterPro" id="IPR024266">
    <property type="entry name" value="DUF3806"/>
</dbReference>
<accession>A0A919CKI2</accession>
<sequence>MQRSIRFVPLFCLLTASLLWPLRSAHAQFEVTYSQPTYLDRQYMSQQRTGINELAANNTGQRFSGMASRDIALMQRLLDQGIVTPTMTRELQALGIVLGDLLAKELQMDWVIFEDEVGRSRALRFGDSESLLFPVTMLARRKEGGGRTDVQEIYDSAVAMALAEREPLPFQ</sequence>
<reference evidence="3" key="2">
    <citation type="submission" date="2020-09" db="EMBL/GenBank/DDBJ databases">
        <authorList>
            <person name="Sun Q."/>
            <person name="Kim S."/>
        </authorList>
    </citation>
    <scope>NUCLEOTIDE SEQUENCE</scope>
    <source>
        <strain evidence="3">KCTC 23430</strain>
    </source>
</reference>
<dbReference type="AlphaFoldDB" id="A0A919CKI2"/>
<name>A0A919CKI2_9GAMM</name>
<dbReference type="Pfam" id="PF12713">
    <property type="entry name" value="DUF3806"/>
    <property type="match status" value="1"/>
</dbReference>
<dbReference type="Gene3D" id="1.20.120.1090">
    <property type="match status" value="1"/>
</dbReference>